<dbReference type="InterPro" id="IPR013783">
    <property type="entry name" value="Ig-like_fold"/>
</dbReference>
<keyword evidence="9" id="KW-0393">Immunoglobulin domain</keyword>
<feature type="transmembrane region" description="Helical" evidence="10">
    <location>
        <begin position="255"/>
        <end position="277"/>
    </location>
</feature>
<dbReference type="GO" id="GO:0009897">
    <property type="term" value="C:external side of plasma membrane"/>
    <property type="evidence" value="ECO:0007669"/>
    <property type="project" value="TreeGrafter"/>
</dbReference>
<keyword evidence="7" id="KW-1015">Disulfide bond</keyword>
<proteinExistence type="inferred from homology"/>
<dbReference type="Pfam" id="PF22705">
    <property type="entry name" value="C2-set_3"/>
    <property type="match status" value="1"/>
</dbReference>
<dbReference type="GO" id="GO:0001817">
    <property type="term" value="P:regulation of cytokine production"/>
    <property type="evidence" value="ECO:0007669"/>
    <property type="project" value="TreeGrafter"/>
</dbReference>
<comment type="similarity">
    <text evidence="2">Belongs to the immunoglobulin superfamily. BTN/MOG family.</text>
</comment>
<evidence type="ECO:0000256" key="1">
    <source>
        <dbReference type="ARBA" id="ARBA00004479"/>
    </source>
</evidence>
<dbReference type="GO" id="GO:1903037">
    <property type="term" value="P:regulation of leukocyte cell-cell adhesion"/>
    <property type="evidence" value="ECO:0007669"/>
    <property type="project" value="UniProtKB-ARBA"/>
</dbReference>
<keyword evidence="8" id="KW-0325">Glycoprotein</keyword>
<dbReference type="Bgee" id="ENSAMXG00000004953">
    <property type="expression patterns" value="Expressed in brain and 14 other cell types or tissues"/>
</dbReference>
<evidence type="ECO:0000313" key="15">
    <source>
        <dbReference type="Proteomes" id="UP000018467"/>
    </source>
</evidence>
<evidence type="ECO:0000256" key="2">
    <source>
        <dbReference type="ARBA" id="ARBA00007591"/>
    </source>
</evidence>
<dbReference type="Ensembl" id="ENSAMXT00000005075.2">
    <property type="protein sequence ID" value="ENSAMXP00000005075.2"/>
    <property type="gene ID" value="ENSAMXG00000004953.2"/>
</dbReference>
<evidence type="ECO:0000313" key="14">
    <source>
        <dbReference type="Ensembl" id="ENSAMXP00000005075.2"/>
    </source>
</evidence>
<comment type="subcellular location">
    <subcellularLocation>
        <location evidence="1">Membrane</location>
        <topology evidence="1">Single-pass type I membrane protein</topology>
    </subcellularLocation>
</comment>
<dbReference type="GeneTree" id="ENSGT01120000271914"/>
<evidence type="ECO:0000256" key="7">
    <source>
        <dbReference type="ARBA" id="ARBA00023157"/>
    </source>
</evidence>
<dbReference type="FunFam" id="2.60.40.10:FF:000142">
    <property type="entry name" value="V-set domain-containing T-cell activation inhibitor 1"/>
    <property type="match status" value="1"/>
</dbReference>
<dbReference type="PROSITE" id="PS50835">
    <property type="entry name" value="IG_LIKE"/>
    <property type="match status" value="2"/>
</dbReference>
<dbReference type="AlphaFoldDB" id="W5KBW4"/>
<dbReference type="InterPro" id="IPR036179">
    <property type="entry name" value="Ig-like_dom_sf"/>
</dbReference>
<sequence length="497" mass="54402">MFLLCVCFTEMLLCVLVVLLYSQFTLASDSLKVNMVDSVTVRQLGSSVVLPCWISPPQDVTAMEVRWYRQNKFGTPVLLYQNQKLSTDSLENSYRNRSSLTVRDAQSAGLKSGDVSLRLGDVKLEDAGIFFCYVSGDKAYNSGNMTLHVAVLGSSPVLSLQLVDGQVNVTCSSCGWYPQPTVKWTSGSTTPLYLGGSFDRKDTDGLICVHSWVLLSPSDHHLVSCSFSNTAGDERGGAVDLQNITQFTGGAAGPWKALFVAVLLALLAAIAVGIFIYKKYKSGYVQTKTDEEDPSAAIGCANMDALRKDAVNITLNRSKAHADLRINVEGKVVRDSNAADNNRGPGFPYFLTVPGINSFSSGRVYWEVGLTVPCIEPKQKWLIGVQKDSNVLSNNKADLVPSKGFWFLCSDGENGIHVNTEPELSLPIRPTPEVVGVLLDFEKGELSFFNAKESIHLFTIKHKFQGEIEPIFNQESEIRLLFLSLPSANPACRGRWG</sequence>
<keyword evidence="5 10" id="KW-1133">Transmembrane helix</keyword>
<feature type="chain" id="PRO_5017344221" evidence="11">
    <location>
        <begin position="28"/>
        <end position="497"/>
    </location>
</feature>
<dbReference type="Gene3D" id="2.60.120.920">
    <property type="match status" value="1"/>
</dbReference>
<evidence type="ECO:0000259" key="13">
    <source>
        <dbReference type="PROSITE" id="PS50835"/>
    </source>
</evidence>
<dbReference type="PRINTS" id="PR01407">
    <property type="entry name" value="BUTYPHLNCDUF"/>
</dbReference>
<evidence type="ECO:0000256" key="9">
    <source>
        <dbReference type="ARBA" id="ARBA00023319"/>
    </source>
</evidence>
<dbReference type="PROSITE" id="PS50188">
    <property type="entry name" value="B302_SPRY"/>
    <property type="match status" value="1"/>
</dbReference>
<protein>
    <submittedName>
        <fullName evidence="14">Cabz01076234.2</fullName>
    </submittedName>
</protein>
<evidence type="ECO:0000256" key="5">
    <source>
        <dbReference type="ARBA" id="ARBA00022989"/>
    </source>
</evidence>
<dbReference type="GO" id="GO:0005102">
    <property type="term" value="F:signaling receptor binding"/>
    <property type="evidence" value="ECO:0007669"/>
    <property type="project" value="TreeGrafter"/>
</dbReference>
<dbReference type="GO" id="GO:0050863">
    <property type="term" value="P:regulation of T cell activation"/>
    <property type="evidence" value="ECO:0007669"/>
    <property type="project" value="UniProtKB-ARBA"/>
</dbReference>
<reference evidence="14" key="4">
    <citation type="submission" date="2025-09" db="UniProtKB">
        <authorList>
            <consortium name="Ensembl"/>
        </authorList>
    </citation>
    <scope>IDENTIFICATION</scope>
</reference>
<dbReference type="PANTHER" id="PTHR24100">
    <property type="entry name" value="BUTYROPHILIN"/>
    <property type="match status" value="1"/>
</dbReference>
<dbReference type="InParanoid" id="W5KBW4"/>
<dbReference type="Pfam" id="PF07686">
    <property type="entry name" value="V-set"/>
    <property type="match status" value="1"/>
</dbReference>
<keyword evidence="4 11" id="KW-0732">Signal</keyword>
<evidence type="ECO:0000256" key="8">
    <source>
        <dbReference type="ARBA" id="ARBA00023180"/>
    </source>
</evidence>
<dbReference type="InterPro" id="IPR001870">
    <property type="entry name" value="B30.2/SPRY"/>
</dbReference>
<dbReference type="Gene3D" id="2.60.40.10">
    <property type="entry name" value="Immunoglobulins"/>
    <property type="match status" value="2"/>
</dbReference>
<dbReference type="SMART" id="SM00449">
    <property type="entry name" value="SPRY"/>
    <property type="match status" value="1"/>
</dbReference>
<dbReference type="InterPro" id="IPR007110">
    <property type="entry name" value="Ig-like_dom"/>
</dbReference>
<dbReference type="InterPro" id="IPR003879">
    <property type="entry name" value="Butyrophylin_SPRY"/>
</dbReference>
<dbReference type="InterPro" id="IPR050504">
    <property type="entry name" value="IgSF_BTN/MOG"/>
</dbReference>
<dbReference type="STRING" id="7994.ENSAMXP00000005075"/>
<dbReference type="SMART" id="SM00409">
    <property type="entry name" value="IG"/>
    <property type="match status" value="1"/>
</dbReference>
<feature type="domain" description="B30.2/SPRY" evidence="12">
    <location>
        <begin position="293"/>
        <end position="487"/>
    </location>
</feature>
<dbReference type="SUPFAM" id="SSF49899">
    <property type="entry name" value="Concanavalin A-like lectins/glucanases"/>
    <property type="match status" value="1"/>
</dbReference>
<evidence type="ECO:0000256" key="4">
    <source>
        <dbReference type="ARBA" id="ARBA00022729"/>
    </source>
</evidence>
<reference evidence="14" key="3">
    <citation type="submission" date="2025-08" db="UniProtKB">
        <authorList>
            <consortium name="Ensembl"/>
        </authorList>
    </citation>
    <scope>IDENTIFICATION</scope>
</reference>
<feature type="domain" description="Ig-like" evidence="13">
    <location>
        <begin position="167"/>
        <end position="245"/>
    </location>
</feature>
<reference evidence="15" key="2">
    <citation type="journal article" date="2014" name="Nat. Commun.">
        <title>The cavefish genome reveals candidate genes for eye loss.</title>
        <authorList>
            <person name="McGaugh S.E."/>
            <person name="Gross J.B."/>
            <person name="Aken B."/>
            <person name="Blin M."/>
            <person name="Borowsky R."/>
            <person name="Chalopin D."/>
            <person name="Hinaux H."/>
            <person name="Jeffery W.R."/>
            <person name="Keene A."/>
            <person name="Ma L."/>
            <person name="Minx P."/>
            <person name="Murphy D."/>
            <person name="O'Quin K.E."/>
            <person name="Retaux S."/>
            <person name="Rohner N."/>
            <person name="Searle S.M."/>
            <person name="Stahl B.A."/>
            <person name="Tabin C."/>
            <person name="Volff J.N."/>
            <person name="Yoshizawa M."/>
            <person name="Warren W.C."/>
        </authorList>
    </citation>
    <scope>NUCLEOTIDE SEQUENCE [LARGE SCALE GENOMIC DNA]</scope>
    <source>
        <strain evidence="15">female</strain>
    </source>
</reference>
<dbReference type="Pfam" id="PF00622">
    <property type="entry name" value="SPRY"/>
    <property type="match status" value="1"/>
</dbReference>
<keyword evidence="15" id="KW-1185">Reference proteome</keyword>
<accession>W5KBW4</accession>
<dbReference type="InterPro" id="IPR013320">
    <property type="entry name" value="ConA-like_dom_sf"/>
</dbReference>
<reference evidence="15" key="1">
    <citation type="submission" date="2013-03" db="EMBL/GenBank/DDBJ databases">
        <authorList>
            <person name="Jeffery W."/>
            <person name="Warren W."/>
            <person name="Wilson R.K."/>
        </authorList>
    </citation>
    <scope>NUCLEOTIDE SEQUENCE</scope>
    <source>
        <strain evidence="15">female</strain>
    </source>
</reference>
<evidence type="ECO:0000256" key="10">
    <source>
        <dbReference type="SAM" id="Phobius"/>
    </source>
</evidence>
<evidence type="ECO:0000256" key="11">
    <source>
        <dbReference type="SAM" id="SignalP"/>
    </source>
</evidence>
<keyword evidence="6 10" id="KW-0472">Membrane</keyword>
<organism evidence="14 15">
    <name type="scientific">Astyanax mexicanus</name>
    <name type="common">Blind cave fish</name>
    <name type="synonym">Astyanax fasciatus mexicanus</name>
    <dbReference type="NCBI Taxonomy" id="7994"/>
    <lineage>
        <taxon>Eukaryota</taxon>
        <taxon>Metazoa</taxon>
        <taxon>Chordata</taxon>
        <taxon>Craniata</taxon>
        <taxon>Vertebrata</taxon>
        <taxon>Euteleostomi</taxon>
        <taxon>Actinopterygii</taxon>
        <taxon>Neopterygii</taxon>
        <taxon>Teleostei</taxon>
        <taxon>Ostariophysi</taxon>
        <taxon>Characiformes</taxon>
        <taxon>Characoidei</taxon>
        <taxon>Acestrorhamphidae</taxon>
        <taxon>Acestrorhamphinae</taxon>
        <taxon>Astyanax</taxon>
    </lineage>
</organism>
<dbReference type="GO" id="GO:0050852">
    <property type="term" value="P:T cell receptor signaling pathway"/>
    <property type="evidence" value="ECO:0007669"/>
    <property type="project" value="TreeGrafter"/>
</dbReference>
<dbReference type="SUPFAM" id="SSF48726">
    <property type="entry name" value="Immunoglobulin"/>
    <property type="match status" value="2"/>
</dbReference>
<dbReference type="Proteomes" id="UP000018467">
    <property type="component" value="Unassembled WGS sequence"/>
</dbReference>
<dbReference type="InterPro" id="IPR013106">
    <property type="entry name" value="Ig_V-set"/>
</dbReference>
<name>W5KBW4_ASTMX</name>
<keyword evidence="3 10" id="KW-0812">Transmembrane</keyword>
<evidence type="ECO:0000256" key="6">
    <source>
        <dbReference type="ARBA" id="ARBA00023136"/>
    </source>
</evidence>
<dbReference type="InterPro" id="IPR043136">
    <property type="entry name" value="B30.2/SPRY_sf"/>
</dbReference>
<dbReference type="SMART" id="SM00406">
    <property type="entry name" value="IGv"/>
    <property type="match status" value="1"/>
</dbReference>
<dbReference type="InterPro" id="IPR053896">
    <property type="entry name" value="BTN3A2-like_Ig-C"/>
</dbReference>
<evidence type="ECO:0000259" key="12">
    <source>
        <dbReference type="PROSITE" id="PS50188"/>
    </source>
</evidence>
<feature type="domain" description="Ig-like" evidence="13">
    <location>
        <begin position="45"/>
        <end position="148"/>
    </location>
</feature>
<dbReference type="InterPro" id="IPR003599">
    <property type="entry name" value="Ig_sub"/>
</dbReference>
<dbReference type="HOGENOM" id="CLU_013137_8_4_1"/>
<dbReference type="PANTHER" id="PTHR24100:SF149">
    <property type="entry name" value="BG-LIKE ANTIGEN 1-RELATED"/>
    <property type="match status" value="1"/>
</dbReference>
<evidence type="ECO:0000256" key="3">
    <source>
        <dbReference type="ARBA" id="ARBA00022692"/>
    </source>
</evidence>
<feature type="signal peptide" evidence="11">
    <location>
        <begin position="1"/>
        <end position="27"/>
    </location>
</feature>
<dbReference type="InterPro" id="IPR003877">
    <property type="entry name" value="SPRY_dom"/>
</dbReference>